<proteinExistence type="predicted"/>
<comment type="caution">
    <text evidence="1">The sequence shown here is derived from an EMBL/GenBank/DDBJ whole genome shotgun (WGS) entry which is preliminary data.</text>
</comment>
<sequence>MDSRQARSLIQSLLDLQDASLAAQVLQQNCALLDDGFMQTLNDVIDEQQARRNSYHGFFDTRWSGFVTDHALDQVAAADRTIHYLRLLQDHAGRLRFAAAPEMEADSHTDFEPFSFVCSACGRQMNVICPDCRARGLPDTVALRESGPKCLHCGSRFDRAQCECGAVAVFGEAGDDDVPLDVDEFMVRRDAIMKELWSAQDRAAPEFDSVELAAAGSVAAAALRSLLGEAGHLRESAEIGNTWRYLGDACFCAARKHDQALLTEACNAYRKAEEILAASADERALAKLDFNFANAVRLLDAEDKRKAVDEAIRRYRRALQRFRDLGDEDGAEVTEESLRDMMISYQMADMAHTAQTDRTRIAELRRRLEAGMDDDALLAEAEAETERLKNSLLDDEFRSTLTTLTTHGSETGGDWIANRLLEYDRLAAEIRSESSDRSDEMIGSLGEVLVALLEQTPASSQRRRSFERFAAELDGIRRQRPQSPVARAMRERQLKELLQRLKAVYLEQ</sequence>
<organism evidence="1 2">
    <name type="scientific">Aromatoleum toluolicum</name>
    <dbReference type="NCBI Taxonomy" id="90060"/>
    <lineage>
        <taxon>Bacteria</taxon>
        <taxon>Pseudomonadati</taxon>
        <taxon>Pseudomonadota</taxon>
        <taxon>Betaproteobacteria</taxon>
        <taxon>Rhodocyclales</taxon>
        <taxon>Rhodocyclaceae</taxon>
        <taxon>Aromatoleum</taxon>
    </lineage>
</organism>
<reference evidence="1 2" key="1">
    <citation type="submission" date="2019-12" db="EMBL/GenBank/DDBJ databases">
        <title>Comparative genomics gives insights into the taxonomy of the Azoarcus-Aromatoleum group and reveals separate origins of nif in the plant-associated Azoarcus and non-plant-associated Aromatoleum sub-groups.</title>
        <authorList>
            <person name="Lafos M."/>
            <person name="Maluk M."/>
            <person name="Batista M."/>
            <person name="Junghare M."/>
            <person name="Carmona M."/>
            <person name="Faoro H."/>
            <person name="Cruz L.M."/>
            <person name="Battistoni F."/>
            <person name="De Souza E."/>
            <person name="Pedrosa F."/>
            <person name="Chen W.-M."/>
            <person name="Poole P.S."/>
            <person name="Dixon R.A."/>
            <person name="James E.K."/>
        </authorList>
    </citation>
    <scope>NUCLEOTIDE SEQUENCE [LARGE SCALE GENOMIC DNA]</scope>
    <source>
        <strain evidence="1 2">T</strain>
    </source>
</reference>
<evidence type="ECO:0000313" key="2">
    <source>
        <dbReference type="Proteomes" id="UP000634522"/>
    </source>
</evidence>
<protein>
    <submittedName>
        <fullName evidence="1">Uncharacterized protein</fullName>
    </submittedName>
</protein>
<dbReference type="Proteomes" id="UP000634522">
    <property type="component" value="Unassembled WGS sequence"/>
</dbReference>
<name>A0ABX1NAC8_9RHOO</name>
<accession>A0ABX1NAC8</accession>
<dbReference type="EMBL" id="WTVS01000003">
    <property type="protein sequence ID" value="NMF96243.1"/>
    <property type="molecule type" value="Genomic_DNA"/>
</dbReference>
<dbReference type="RefSeq" id="WP_169137452.1">
    <property type="nucleotide sequence ID" value="NZ_WTVS01000003.1"/>
</dbReference>
<gene>
    <name evidence="1" type="ORF">GPA27_02390</name>
</gene>
<evidence type="ECO:0000313" key="1">
    <source>
        <dbReference type="EMBL" id="NMF96243.1"/>
    </source>
</evidence>
<keyword evidence="2" id="KW-1185">Reference proteome</keyword>